<dbReference type="EMBL" id="SAUN01000001">
    <property type="protein sequence ID" value="RVX45762.1"/>
    <property type="molecule type" value="Genomic_DNA"/>
</dbReference>
<proteinExistence type="predicted"/>
<protein>
    <submittedName>
        <fullName evidence="1">Excisionase family DNA binding protein</fullName>
    </submittedName>
</protein>
<evidence type="ECO:0000313" key="1">
    <source>
        <dbReference type="EMBL" id="RVX45762.1"/>
    </source>
</evidence>
<dbReference type="Proteomes" id="UP000284824">
    <property type="component" value="Unassembled WGS sequence"/>
</dbReference>
<dbReference type="AlphaFoldDB" id="A0A438MIN5"/>
<keyword evidence="2" id="KW-1185">Reference proteome</keyword>
<evidence type="ECO:0000313" key="2">
    <source>
        <dbReference type="Proteomes" id="UP000284824"/>
    </source>
</evidence>
<organism evidence="1 2">
    <name type="scientific">Nonomuraea polychroma</name>
    <dbReference type="NCBI Taxonomy" id="46176"/>
    <lineage>
        <taxon>Bacteria</taxon>
        <taxon>Bacillati</taxon>
        <taxon>Actinomycetota</taxon>
        <taxon>Actinomycetes</taxon>
        <taxon>Streptosporangiales</taxon>
        <taxon>Streptosporangiaceae</taxon>
        <taxon>Nonomuraea</taxon>
    </lineage>
</organism>
<reference evidence="1 2" key="1">
    <citation type="submission" date="2019-01" db="EMBL/GenBank/DDBJ databases">
        <title>Sequencing the genomes of 1000 actinobacteria strains.</title>
        <authorList>
            <person name="Klenk H.-P."/>
        </authorList>
    </citation>
    <scope>NUCLEOTIDE SEQUENCE [LARGE SCALE GENOMIC DNA]</scope>
    <source>
        <strain evidence="1 2">DSM 43925</strain>
    </source>
</reference>
<name>A0A438MIN5_9ACTN</name>
<sequence length="73" mass="7888">MTIEKLGDKLFATVPEVSRILRADERTIRKAIGEGQIPATKVGAIHRVPVAWLRGQALLNAPDIEVEVISSAA</sequence>
<gene>
    <name evidence="1" type="ORF">EDD27_8579</name>
</gene>
<comment type="caution">
    <text evidence="1">The sequence shown here is derived from an EMBL/GenBank/DDBJ whole genome shotgun (WGS) entry which is preliminary data.</text>
</comment>
<dbReference type="RefSeq" id="WP_127937434.1">
    <property type="nucleotide sequence ID" value="NZ_SAUN01000001.1"/>
</dbReference>
<accession>A0A438MIN5</accession>
<dbReference type="OrthoDB" id="5197999at2"/>